<dbReference type="RefSeq" id="WP_051658674.1">
    <property type="nucleotide sequence ID" value="NZ_CP007796.1"/>
</dbReference>
<dbReference type="SUPFAM" id="SSF56425">
    <property type="entry name" value="Succinate dehydrogenase/fumarate reductase flavoprotein, catalytic domain"/>
    <property type="match status" value="1"/>
</dbReference>
<evidence type="ECO:0000259" key="5">
    <source>
        <dbReference type="Pfam" id="PF00890"/>
    </source>
</evidence>
<dbReference type="GO" id="GO:0008202">
    <property type="term" value="P:steroid metabolic process"/>
    <property type="evidence" value="ECO:0007669"/>
    <property type="project" value="UniProtKB-ARBA"/>
</dbReference>
<gene>
    <name evidence="6" type="ORF">ABAZ39_29135</name>
</gene>
<dbReference type="Gene3D" id="3.50.50.60">
    <property type="entry name" value="FAD/NAD(P)-binding domain"/>
    <property type="match status" value="3"/>
</dbReference>
<sequence>MAQVTAWDAEVDLLVAGAGPGGMAAALVGALEGLEVMVCEKSGQIGGTASTSAGTLWIPGNTQSRRAGYDDSPEQAEIYMDRLVGGTKGRDLRSVYLETGPAAIDYYDTRTDVQFLPCGRHPDYQQNMAGAAVTGRAIVPKPFDGRLLGEDFRLVRPPIGEFMIFGGMMVGKDDIPRLIGRFKSAANFTYSAKLFLRYLSDRLKYPRGTRITMGNALVARLFYSLRKRKVPIRLDTAIRELVREDGRQDGRQDGRVIGAVVDSGGRTLRVRTRKGVVLATGGFAHNRAFRQAFMPQPVPVHSLACETDTGDGLTLAQAAGARIDGDQHRGGAFWTPVSVTRRAGNWRGLFPHLALDRAKPGLIAVNAAGRRFVNEGASYHDFVEAMFDSHKLVPTMPAWLICDSAFVAKYGLGVVHPGTRNLAPHEKSGYLTTAPTLEELARKIGVDPAGLADSVRRHNGFARTGSDLDFGKGDSELNRFNGDPENKPNPCLKPIEAAPFVAVAVWPAEIACSAGLATDADGQVLGESGDPIQGLYACGNDMASIMAGTYPGPGTTLGPALVFAYRVAMHAAGKSDAAGKAMAGREERAAAR</sequence>
<organism evidence="6 7">
    <name type="scientific">Azospirillum argentinense</name>
    <dbReference type="NCBI Taxonomy" id="2970906"/>
    <lineage>
        <taxon>Bacteria</taxon>
        <taxon>Pseudomonadati</taxon>
        <taxon>Pseudomonadota</taxon>
        <taxon>Alphaproteobacteria</taxon>
        <taxon>Rhodospirillales</taxon>
        <taxon>Azospirillaceae</taxon>
        <taxon>Azospirillum</taxon>
    </lineage>
</organism>
<evidence type="ECO:0000256" key="1">
    <source>
        <dbReference type="ARBA" id="ARBA00001974"/>
    </source>
</evidence>
<reference evidence="6 7" key="1">
    <citation type="journal article" date="2014" name="Genome Announc.">
        <title>Complete Genome Sequence of the Model Rhizosphere Strain Azospirillum brasilense Az39, Successfully Applied in Agriculture.</title>
        <authorList>
            <person name="Rivera D."/>
            <person name="Revale S."/>
            <person name="Molina R."/>
            <person name="Gualpa J."/>
            <person name="Puente M."/>
            <person name="Maroniche G."/>
            <person name="Paris G."/>
            <person name="Baker D."/>
            <person name="Clavijo B."/>
            <person name="McLay K."/>
            <person name="Spaepen S."/>
            <person name="Perticari A."/>
            <person name="Vazquez M."/>
            <person name="Wisniewski-Dye F."/>
            <person name="Watkins C."/>
            <person name="Martinez-Abarca F."/>
            <person name="Vanderleyden J."/>
            <person name="Cassan F."/>
        </authorList>
    </citation>
    <scope>NUCLEOTIDE SEQUENCE [LARGE SCALE GENOMIC DNA]</scope>
    <source>
        <strain evidence="6 7">Az39</strain>
        <plasmid evidence="6">AbAZ39_p3</plasmid>
    </source>
</reference>
<dbReference type="EMBL" id="CP007796">
    <property type="protein sequence ID" value="AIB15922.1"/>
    <property type="molecule type" value="Genomic_DNA"/>
</dbReference>
<dbReference type="InterPro" id="IPR036188">
    <property type="entry name" value="FAD/NAD-bd_sf"/>
</dbReference>
<feature type="domain" description="FAD-dependent oxidoreductase 2 FAD-binding" evidence="5">
    <location>
        <begin position="12"/>
        <end position="557"/>
    </location>
</feature>
<dbReference type="AlphaFoldDB" id="A0A060DT43"/>
<accession>A0A060DT43</accession>
<name>A0A060DT43_9PROT</name>
<dbReference type="PANTHER" id="PTHR43400:SF10">
    <property type="entry name" value="3-OXOSTEROID 1-DEHYDROGENASE"/>
    <property type="match status" value="1"/>
</dbReference>
<evidence type="ECO:0000256" key="3">
    <source>
        <dbReference type="ARBA" id="ARBA00022827"/>
    </source>
</evidence>
<evidence type="ECO:0000313" key="6">
    <source>
        <dbReference type="EMBL" id="AIB15922.1"/>
    </source>
</evidence>
<dbReference type="InterPro" id="IPR027477">
    <property type="entry name" value="Succ_DH/fumarate_Rdtase_cat_sf"/>
</dbReference>
<comment type="cofactor">
    <cofactor evidence="1">
        <name>FAD</name>
        <dbReference type="ChEBI" id="CHEBI:57692"/>
    </cofactor>
</comment>
<keyword evidence="3" id="KW-0274">FAD</keyword>
<evidence type="ECO:0000313" key="7">
    <source>
        <dbReference type="Proteomes" id="UP000027186"/>
    </source>
</evidence>
<dbReference type="GO" id="GO:0016491">
    <property type="term" value="F:oxidoreductase activity"/>
    <property type="evidence" value="ECO:0007669"/>
    <property type="project" value="UniProtKB-KW"/>
</dbReference>
<dbReference type="KEGG" id="abq:ABAZ39_29135"/>
<keyword evidence="2" id="KW-0285">Flavoprotein</keyword>
<dbReference type="PANTHER" id="PTHR43400">
    <property type="entry name" value="FUMARATE REDUCTASE"/>
    <property type="match status" value="1"/>
</dbReference>
<protein>
    <recommendedName>
        <fullName evidence="5">FAD-dependent oxidoreductase 2 FAD-binding domain-containing protein</fullName>
    </recommendedName>
</protein>
<proteinExistence type="predicted"/>
<geneLocation type="plasmid" evidence="6 7">
    <name>AbAZ39_p3</name>
</geneLocation>
<dbReference type="Pfam" id="PF00890">
    <property type="entry name" value="FAD_binding_2"/>
    <property type="match status" value="1"/>
</dbReference>
<keyword evidence="4" id="KW-0560">Oxidoreductase</keyword>
<evidence type="ECO:0000256" key="4">
    <source>
        <dbReference type="ARBA" id="ARBA00023002"/>
    </source>
</evidence>
<dbReference type="Proteomes" id="UP000027186">
    <property type="component" value="Plasmid AbAZ39_p3"/>
</dbReference>
<keyword evidence="6" id="KW-0614">Plasmid</keyword>
<dbReference type="InterPro" id="IPR050315">
    <property type="entry name" value="FAD-oxidoreductase_2"/>
</dbReference>
<dbReference type="Gene3D" id="3.90.700.10">
    <property type="entry name" value="Succinate dehydrogenase/fumarate reductase flavoprotein, catalytic domain"/>
    <property type="match status" value="1"/>
</dbReference>
<dbReference type="InterPro" id="IPR003953">
    <property type="entry name" value="FAD-dep_OxRdtase_2_FAD-bd"/>
</dbReference>
<dbReference type="SUPFAM" id="SSF51905">
    <property type="entry name" value="FAD/NAD(P)-binding domain"/>
    <property type="match status" value="1"/>
</dbReference>
<evidence type="ECO:0000256" key="2">
    <source>
        <dbReference type="ARBA" id="ARBA00022630"/>
    </source>
</evidence>